<name>A0A482XQV0_LAOST</name>
<evidence type="ECO:0000256" key="4">
    <source>
        <dbReference type="ARBA" id="ARBA00022737"/>
    </source>
</evidence>
<dbReference type="GO" id="GO:0006893">
    <property type="term" value="P:Golgi to plasma membrane transport"/>
    <property type="evidence" value="ECO:0007669"/>
    <property type="project" value="TreeGrafter"/>
</dbReference>
<dbReference type="InterPro" id="IPR000664">
    <property type="entry name" value="Lethal2_giant"/>
</dbReference>
<dbReference type="PRINTS" id="PR00962">
    <property type="entry name" value="LETHAL2GIANT"/>
</dbReference>
<evidence type="ECO:0000259" key="6">
    <source>
        <dbReference type="Pfam" id="PF08366"/>
    </source>
</evidence>
<dbReference type="GO" id="GO:0005096">
    <property type="term" value="F:GTPase activator activity"/>
    <property type="evidence" value="ECO:0007669"/>
    <property type="project" value="TreeGrafter"/>
</dbReference>
<dbReference type="GO" id="GO:0019905">
    <property type="term" value="F:syntaxin binding"/>
    <property type="evidence" value="ECO:0007669"/>
    <property type="project" value="TreeGrafter"/>
</dbReference>
<proteinExistence type="inferred from homology"/>
<dbReference type="OrthoDB" id="19944at2759"/>
<evidence type="ECO:0000256" key="2">
    <source>
        <dbReference type="ARBA" id="ARBA00022483"/>
    </source>
</evidence>
<dbReference type="GO" id="GO:0045159">
    <property type="term" value="F:myosin II binding"/>
    <property type="evidence" value="ECO:0007669"/>
    <property type="project" value="TreeGrafter"/>
</dbReference>
<dbReference type="Pfam" id="PF08366">
    <property type="entry name" value="LLGL"/>
    <property type="match status" value="1"/>
</dbReference>
<dbReference type="PANTHER" id="PTHR10241">
    <property type="entry name" value="LETHAL 2 GIANT LARVAE PROTEIN"/>
    <property type="match status" value="1"/>
</dbReference>
<reference evidence="7 8" key="1">
    <citation type="journal article" date="2017" name="Gigascience">
        <title>Genome sequence of the small brown planthopper, Laodelphax striatellus.</title>
        <authorList>
            <person name="Zhu J."/>
            <person name="Jiang F."/>
            <person name="Wang X."/>
            <person name="Yang P."/>
            <person name="Bao Y."/>
            <person name="Zhao W."/>
            <person name="Wang W."/>
            <person name="Lu H."/>
            <person name="Wang Q."/>
            <person name="Cui N."/>
            <person name="Li J."/>
            <person name="Chen X."/>
            <person name="Luo L."/>
            <person name="Yu J."/>
            <person name="Kang L."/>
            <person name="Cui F."/>
        </authorList>
    </citation>
    <scope>NUCLEOTIDE SEQUENCE [LARGE SCALE GENOMIC DNA]</scope>
    <source>
        <strain evidence="7">Lst14</strain>
    </source>
</reference>
<sequence>MLKFIRGKAQQPSTERQKIQRELFAFRKTIQHGFPNKPTCLAWDPVLRLMAIGTATGAIKVVGKPGVEFYGHHTSSDHHITHLLFVPNEGRLISLCDDNSLHLWEINDTSMEEVKANKLEGKLNKITVMRLESSGRHLLLGLEGGNVNLLNVATFEFSSAIIFQDKIVQSVEEDYKINPGAVEAIEEQPGNPDNVLIGYNRGLMVLWNRKTSTAQQTFISSQQLESVSWEADGKQFVTSHNDGSYAYWDAAATGSQANNSKPLEEPSTPYGPFPCKAITKIVWTHDATQPTQDLLLFSGGMTRASYGDKNTITALRGRHISEGKHVIFDFTSKIIDFFTISAPDGEKGVCALIVLAEVELVAIEFFSI</sequence>
<dbReference type="AlphaFoldDB" id="A0A482XQV0"/>
<dbReference type="InParanoid" id="A0A482XQV0"/>
<dbReference type="Gene3D" id="2.130.10.10">
    <property type="entry name" value="YVTN repeat-like/Quinoprotein amine dehydrogenase"/>
    <property type="match status" value="2"/>
</dbReference>
<keyword evidence="2" id="KW-0268">Exocytosis</keyword>
<evidence type="ECO:0000313" key="7">
    <source>
        <dbReference type="EMBL" id="RZF47818.1"/>
    </source>
</evidence>
<dbReference type="STRING" id="195883.A0A482XQV0"/>
<dbReference type="PANTHER" id="PTHR10241:SF29">
    <property type="entry name" value="LETHAL(2) GIANT LARVAE PROTEIN"/>
    <property type="match status" value="1"/>
</dbReference>
<dbReference type="InterPro" id="IPR019775">
    <property type="entry name" value="WD40_repeat_CS"/>
</dbReference>
<dbReference type="GO" id="GO:0006887">
    <property type="term" value="P:exocytosis"/>
    <property type="evidence" value="ECO:0007669"/>
    <property type="project" value="UniProtKB-KW"/>
</dbReference>
<dbReference type="SUPFAM" id="SSF50978">
    <property type="entry name" value="WD40 repeat-like"/>
    <property type="match status" value="1"/>
</dbReference>
<comment type="similarity">
    <text evidence="1">Belongs to the WD repeat L(2)GL family.</text>
</comment>
<dbReference type="Pfam" id="PF00400">
    <property type="entry name" value="WD40"/>
    <property type="match status" value="1"/>
</dbReference>
<dbReference type="GO" id="GO:0005886">
    <property type="term" value="C:plasma membrane"/>
    <property type="evidence" value="ECO:0007669"/>
    <property type="project" value="TreeGrafter"/>
</dbReference>
<dbReference type="GO" id="GO:0051294">
    <property type="term" value="P:establishment of spindle orientation"/>
    <property type="evidence" value="ECO:0007669"/>
    <property type="project" value="TreeGrafter"/>
</dbReference>
<dbReference type="InterPro" id="IPR015943">
    <property type="entry name" value="WD40/YVTN_repeat-like_dom_sf"/>
</dbReference>
<dbReference type="PROSITE" id="PS00678">
    <property type="entry name" value="WD_REPEATS_1"/>
    <property type="match status" value="1"/>
</dbReference>
<dbReference type="GO" id="GO:0008593">
    <property type="term" value="P:regulation of Notch signaling pathway"/>
    <property type="evidence" value="ECO:0007669"/>
    <property type="project" value="TreeGrafter"/>
</dbReference>
<keyword evidence="8" id="KW-1185">Reference proteome</keyword>
<protein>
    <recommendedName>
        <fullName evidence="6">Lethal giant larvae homologue 2 domain-containing protein</fullName>
    </recommendedName>
</protein>
<feature type="domain" description="Lethal giant larvae homologue 2" evidence="6">
    <location>
        <begin position="267"/>
        <end position="364"/>
    </location>
</feature>
<dbReference type="SMR" id="A0A482XQV0"/>
<evidence type="ECO:0000313" key="8">
    <source>
        <dbReference type="Proteomes" id="UP000291343"/>
    </source>
</evidence>
<dbReference type="InterPro" id="IPR036322">
    <property type="entry name" value="WD40_repeat_dom_sf"/>
</dbReference>
<comment type="caution">
    <text evidence="7">The sequence shown here is derived from an EMBL/GenBank/DDBJ whole genome shotgun (WGS) entry which is preliminary data.</text>
</comment>
<dbReference type="GO" id="GO:0030866">
    <property type="term" value="P:cortical actin cytoskeleton organization"/>
    <property type="evidence" value="ECO:0007669"/>
    <property type="project" value="TreeGrafter"/>
</dbReference>
<dbReference type="InterPro" id="IPR001680">
    <property type="entry name" value="WD40_rpt"/>
</dbReference>
<accession>A0A482XQV0</accession>
<dbReference type="Proteomes" id="UP000291343">
    <property type="component" value="Unassembled WGS sequence"/>
</dbReference>
<dbReference type="GO" id="GO:0032878">
    <property type="term" value="P:regulation of establishment or maintenance of cell polarity"/>
    <property type="evidence" value="ECO:0007669"/>
    <property type="project" value="TreeGrafter"/>
</dbReference>
<organism evidence="7 8">
    <name type="scientific">Laodelphax striatellus</name>
    <name type="common">Small brown planthopper</name>
    <name type="synonym">Delphax striatella</name>
    <dbReference type="NCBI Taxonomy" id="195883"/>
    <lineage>
        <taxon>Eukaryota</taxon>
        <taxon>Metazoa</taxon>
        <taxon>Ecdysozoa</taxon>
        <taxon>Arthropoda</taxon>
        <taxon>Hexapoda</taxon>
        <taxon>Insecta</taxon>
        <taxon>Pterygota</taxon>
        <taxon>Neoptera</taxon>
        <taxon>Paraneoptera</taxon>
        <taxon>Hemiptera</taxon>
        <taxon>Auchenorrhyncha</taxon>
        <taxon>Fulgoroidea</taxon>
        <taxon>Delphacidae</taxon>
        <taxon>Criomorphinae</taxon>
        <taxon>Laodelphax</taxon>
    </lineage>
</organism>
<evidence type="ECO:0000256" key="1">
    <source>
        <dbReference type="ARBA" id="ARBA00008070"/>
    </source>
</evidence>
<feature type="repeat" description="WD" evidence="5">
    <location>
        <begin position="73"/>
        <end position="114"/>
    </location>
</feature>
<gene>
    <name evidence="7" type="ORF">LSTR_LSTR013143</name>
</gene>
<evidence type="ECO:0000256" key="5">
    <source>
        <dbReference type="PROSITE-ProRule" id="PRU00221"/>
    </source>
</evidence>
<dbReference type="GO" id="GO:0030864">
    <property type="term" value="C:cortical actin cytoskeleton"/>
    <property type="evidence" value="ECO:0007669"/>
    <property type="project" value="TreeGrafter"/>
</dbReference>
<keyword evidence="3 5" id="KW-0853">WD repeat</keyword>
<dbReference type="PROSITE" id="PS50082">
    <property type="entry name" value="WD_REPEATS_2"/>
    <property type="match status" value="1"/>
</dbReference>
<dbReference type="EMBL" id="QKKF02003343">
    <property type="protein sequence ID" value="RZF47818.1"/>
    <property type="molecule type" value="Genomic_DNA"/>
</dbReference>
<dbReference type="InterPro" id="IPR013577">
    <property type="entry name" value="LLGL2"/>
</dbReference>
<dbReference type="SMART" id="SM00320">
    <property type="entry name" value="WD40"/>
    <property type="match status" value="3"/>
</dbReference>
<evidence type="ECO:0000256" key="3">
    <source>
        <dbReference type="ARBA" id="ARBA00022574"/>
    </source>
</evidence>
<keyword evidence="4" id="KW-0677">Repeat</keyword>